<feature type="domain" description="Connexin N-terminal" evidence="11">
    <location>
        <begin position="43"/>
        <end position="76"/>
    </location>
</feature>
<dbReference type="SMART" id="SM00037">
    <property type="entry name" value="CNX"/>
    <property type="match status" value="1"/>
</dbReference>
<accession>A0A8D2LE13</accession>
<dbReference type="Proteomes" id="UP000694545">
    <property type="component" value="Unplaced"/>
</dbReference>
<evidence type="ECO:0000256" key="6">
    <source>
        <dbReference type="ARBA" id="ARBA00022949"/>
    </source>
</evidence>
<dbReference type="OMA" id="DSLKGGC"/>
<evidence type="ECO:0000259" key="12">
    <source>
        <dbReference type="SMART" id="SM01089"/>
    </source>
</evidence>
<protein>
    <recommendedName>
        <fullName evidence="9">Gap junction protein</fullName>
    </recommendedName>
</protein>
<evidence type="ECO:0000256" key="7">
    <source>
        <dbReference type="ARBA" id="ARBA00022989"/>
    </source>
</evidence>
<reference evidence="13" key="2">
    <citation type="submission" date="2025-09" db="UniProtKB">
        <authorList>
            <consortium name="Ensembl"/>
        </authorList>
    </citation>
    <scope>IDENTIFICATION</scope>
</reference>
<dbReference type="InterPro" id="IPR000500">
    <property type="entry name" value="Connexin"/>
</dbReference>
<dbReference type="KEGG" id="vko:123020825"/>
<keyword evidence="6" id="KW-0965">Cell junction</keyword>
<evidence type="ECO:0000256" key="9">
    <source>
        <dbReference type="RuleBase" id="RU000630"/>
    </source>
</evidence>
<feature type="transmembrane region" description="Helical" evidence="10">
    <location>
        <begin position="207"/>
        <end position="232"/>
    </location>
</feature>
<dbReference type="PROSITE" id="PS00408">
    <property type="entry name" value="CONNEXINS_2"/>
    <property type="match status" value="1"/>
</dbReference>
<feature type="domain" description="Connexin cysteine-rich" evidence="12">
    <location>
        <begin position="165"/>
        <end position="231"/>
    </location>
</feature>
<feature type="transmembrane region" description="Helical" evidence="10">
    <location>
        <begin position="24"/>
        <end position="45"/>
    </location>
</feature>
<dbReference type="InterPro" id="IPR038359">
    <property type="entry name" value="Connexin_N_sf"/>
</dbReference>
<keyword evidence="7 10" id="KW-1133">Transmembrane helix</keyword>
<feature type="transmembrane region" description="Helical" evidence="10">
    <location>
        <begin position="159"/>
        <end position="181"/>
    </location>
</feature>
<dbReference type="GeneID" id="123020825"/>
<evidence type="ECO:0000256" key="1">
    <source>
        <dbReference type="ARBA" id="ARBA00004610"/>
    </source>
</evidence>
<comment type="subcellular location">
    <subcellularLocation>
        <location evidence="1">Cell junction</location>
        <location evidence="1">Gap junction</location>
    </subcellularLocation>
    <subcellularLocation>
        <location evidence="2 9">Cell membrane</location>
        <topology evidence="2 9">Multi-pass membrane protein</topology>
    </subcellularLocation>
</comment>
<evidence type="ECO:0000256" key="10">
    <source>
        <dbReference type="SAM" id="Phobius"/>
    </source>
</evidence>
<dbReference type="RefSeq" id="XP_044280946.1">
    <property type="nucleotide sequence ID" value="XM_044425011.1"/>
</dbReference>
<dbReference type="Gene3D" id="1.20.1440.80">
    <property type="entry name" value="Gap junction channel protein cysteine-rich domain"/>
    <property type="match status" value="1"/>
</dbReference>
<reference evidence="13" key="1">
    <citation type="submission" date="2025-08" db="UniProtKB">
        <authorList>
            <consortium name="Ensembl"/>
        </authorList>
    </citation>
    <scope>IDENTIFICATION</scope>
</reference>
<keyword evidence="3" id="KW-1003">Cell membrane</keyword>
<keyword evidence="5 9" id="KW-0303">Gap junction</keyword>
<dbReference type="InterPro" id="IPR019570">
    <property type="entry name" value="Connexin_CCC"/>
</dbReference>
<name>A0A8D2LE13_VARKO</name>
<dbReference type="GO" id="GO:0005922">
    <property type="term" value="C:connexin complex"/>
    <property type="evidence" value="ECO:0007669"/>
    <property type="project" value="InterPro"/>
</dbReference>
<evidence type="ECO:0000313" key="13">
    <source>
        <dbReference type="Ensembl" id="ENSVKKP00000020589.1"/>
    </source>
</evidence>
<comment type="similarity">
    <text evidence="9">Belongs to the connexin family.</text>
</comment>
<comment type="subunit">
    <text evidence="9">A connexon is composed of a hexamer of connexins.</text>
</comment>
<keyword evidence="14" id="KW-1185">Reference proteome</keyword>
<dbReference type="PRINTS" id="PR00206">
    <property type="entry name" value="CONNEXIN"/>
</dbReference>
<comment type="function">
    <text evidence="9">One gap junction consists of a cluster of closely packed pairs of transmembrane channels, the connexons, through which materials of low MW diffuse from one cell to a neighboring cell.</text>
</comment>
<evidence type="ECO:0000256" key="4">
    <source>
        <dbReference type="ARBA" id="ARBA00022692"/>
    </source>
</evidence>
<gene>
    <name evidence="13" type="primary">LOC123020825</name>
</gene>
<evidence type="ECO:0000256" key="5">
    <source>
        <dbReference type="ARBA" id="ARBA00022868"/>
    </source>
</evidence>
<dbReference type="InterPro" id="IPR017990">
    <property type="entry name" value="Connexin_CS"/>
</dbReference>
<sequence>MKTWDIICFLFIGFNYNVTIIGKIWITHVILLRLIVILLVAYPVYQDEQFNFFCSTSEQHCRNICYDHFAPVSHSRFWVIETMSVLLPYAVFSAYVMHNVVRQVVKAYFLPDHQYKEINPFLGQKVTKKSPEDASRRRIGHGPNGMAIPDFSRAYAIQLLLRLLIEVGFVVADYYIFGFFVPKVYVCREFPCPFAVDCFISRPAEKFIMLVSMWIFRGFFLLLSLIDLVFAFHTNRNRNQRKKLLFERFELDEKCGLGLHQNDRADENVFSPGTSSMADD</sequence>
<evidence type="ECO:0000313" key="14">
    <source>
        <dbReference type="Proteomes" id="UP000694545"/>
    </source>
</evidence>
<dbReference type="Ensembl" id="ENSVKKT00000021095.1">
    <property type="protein sequence ID" value="ENSVKKP00000020589.1"/>
    <property type="gene ID" value="ENSVKKG00000013845.1"/>
</dbReference>
<evidence type="ECO:0000256" key="3">
    <source>
        <dbReference type="ARBA" id="ARBA00022475"/>
    </source>
</evidence>
<dbReference type="GO" id="GO:0007267">
    <property type="term" value="P:cell-cell signaling"/>
    <property type="evidence" value="ECO:0007669"/>
    <property type="project" value="TreeGrafter"/>
</dbReference>
<evidence type="ECO:0000256" key="8">
    <source>
        <dbReference type="ARBA" id="ARBA00023136"/>
    </source>
</evidence>
<dbReference type="PANTHER" id="PTHR11984">
    <property type="entry name" value="CONNEXIN"/>
    <property type="match status" value="1"/>
</dbReference>
<dbReference type="PANTHER" id="PTHR11984:SF3">
    <property type="entry name" value="GAP JUNCTION DELTA-4 PROTEIN"/>
    <property type="match status" value="1"/>
</dbReference>
<feature type="transmembrane region" description="Helical" evidence="10">
    <location>
        <begin position="77"/>
        <end position="97"/>
    </location>
</feature>
<keyword evidence="8 10" id="KW-0472">Membrane</keyword>
<proteinExistence type="inferred from homology"/>
<organism evidence="13 14">
    <name type="scientific">Varanus komodoensis</name>
    <name type="common">Komodo dragon</name>
    <dbReference type="NCBI Taxonomy" id="61221"/>
    <lineage>
        <taxon>Eukaryota</taxon>
        <taxon>Metazoa</taxon>
        <taxon>Chordata</taxon>
        <taxon>Craniata</taxon>
        <taxon>Vertebrata</taxon>
        <taxon>Euteleostomi</taxon>
        <taxon>Lepidosauria</taxon>
        <taxon>Squamata</taxon>
        <taxon>Bifurcata</taxon>
        <taxon>Unidentata</taxon>
        <taxon>Episquamata</taxon>
        <taxon>Toxicofera</taxon>
        <taxon>Anguimorpha</taxon>
        <taxon>Paleoanguimorpha</taxon>
        <taxon>Varanoidea</taxon>
        <taxon>Varanidae</taxon>
        <taxon>Varanus</taxon>
    </lineage>
</organism>
<dbReference type="InterPro" id="IPR013092">
    <property type="entry name" value="Connexin_N"/>
</dbReference>
<dbReference type="Pfam" id="PF00029">
    <property type="entry name" value="Connexin"/>
    <property type="match status" value="1"/>
</dbReference>
<dbReference type="AlphaFoldDB" id="A0A8D2LE13"/>
<dbReference type="SMART" id="SM01089">
    <property type="entry name" value="Connexin_CCC"/>
    <property type="match status" value="1"/>
</dbReference>
<evidence type="ECO:0000256" key="2">
    <source>
        <dbReference type="ARBA" id="ARBA00004651"/>
    </source>
</evidence>
<dbReference type="GO" id="GO:0005243">
    <property type="term" value="F:gap junction channel activity"/>
    <property type="evidence" value="ECO:0007669"/>
    <property type="project" value="TreeGrafter"/>
</dbReference>
<keyword evidence="4 9" id="KW-0812">Transmembrane</keyword>
<dbReference type="OrthoDB" id="9943496at2759"/>
<evidence type="ECO:0000259" key="11">
    <source>
        <dbReference type="SMART" id="SM00037"/>
    </source>
</evidence>